<gene>
    <name evidence="5" type="ORF">FB473_001830</name>
</gene>
<organism evidence="5 6">
    <name type="scientific">Brooklawnia cerclae</name>
    <dbReference type="NCBI Taxonomy" id="349934"/>
    <lineage>
        <taxon>Bacteria</taxon>
        <taxon>Bacillati</taxon>
        <taxon>Actinomycetota</taxon>
        <taxon>Actinomycetes</taxon>
        <taxon>Propionibacteriales</taxon>
        <taxon>Propionibacteriaceae</taxon>
        <taxon>Brooklawnia</taxon>
    </lineage>
</organism>
<dbReference type="Gene3D" id="1.10.10.10">
    <property type="entry name" value="Winged helix-like DNA-binding domain superfamily/Winged helix DNA-binding domain"/>
    <property type="match status" value="1"/>
</dbReference>
<proteinExistence type="predicted"/>
<keyword evidence="5" id="KW-0808">Transferase</keyword>
<keyword evidence="2 5" id="KW-0238">DNA-binding</keyword>
<evidence type="ECO:0000256" key="3">
    <source>
        <dbReference type="ARBA" id="ARBA00023163"/>
    </source>
</evidence>
<dbReference type="Proteomes" id="UP000749311">
    <property type="component" value="Unassembled WGS sequence"/>
</dbReference>
<name>A0ABX0SFL6_9ACTN</name>
<accession>A0ABX0SFL6</accession>
<dbReference type="GO" id="GO:0003677">
    <property type="term" value="F:DNA binding"/>
    <property type="evidence" value="ECO:0007669"/>
    <property type="project" value="UniProtKB-KW"/>
</dbReference>
<dbReference type="InterPro" id="IPR000485">
    <property type="entry name" value="AsnC-type_HTH_dom"/>
</dbReference>
<keyword evidence="6" id="KW-1185">Reference proteome</keyword>
<dbReference type="PANTHER" id="PTHR30154:SF34">
    <property type="entry name" value="TRANSCRIPTIONAL REGULATOR AZLB"/>
    <property type="match status" value="1"/>
</dbReference>
<dbReference type="RefSeq" id="WP_167166676.1">
    <property type="nucleotide sequence ID" value="NZ_BAAAOO010000008.1"/>
</dbReference>
<dbReference type="InterPro" id="IPR036388">
    <property type="entry name" value="WH-like_DNA-bd_sf"/>
</dbReference>
<evidence type="ECO:0000256" key="2">
    <source>
        <dbReference type="ARBA" id="ARBA00023125"/>
    </source>
</evidence>
<dbReference type="PRINTS" id="PR00033">
    <property type="entry name" value="HTHASNC"/>
</dbReference>
<dbReference type="GO" id="GO:0016301">
    <property type="term" value="F:kinase activity"/>
    <property type="evidence" value="ECO:0007669"/>
    <property type="project" value="UniProtKB-KW"/>
</dbReference>
<dbReference type="Pfam" id="PF01037">
    <property type="entry name" value="AsnC_trans_reg"/>
    <property type="match status" value="1"/>
</dbReference>
<reference evidence="5 6" key="1">
    <citation type="submission" date="2020-02" db="EMBL/GenBank/DDBJ databases">
        <title>Sequencing the genomes of 1000 actinobacteria strains.</title>
        <authorList>
            <person name="Klenk H.-P."/>
        </authorList>
    </citation>
    <scope>NUCLEOTIDE SEQUENCE [LARGE SCALE GENOMIC DNA]</scope>
    <source>
        <strain evidence="5 6">DSM 19609</strain>
    </source>
</reference>
<evidence type="ECO:0000256" key="1">
    <source>
        <dbReference type="ARBA" id="ARBA00023015"/>
    </source>
</evidence>
<comment type="caution">
    <text evidence="5">The sequence shown here is derived from an EMBL/GenBank/DDBJ whole genome shotgun (WGS) entry which is preliminary data.</text>
</comment>
<evidence type="ECO:0000259" key="4">
    <source>
        <dbReference type="PROSITE" id="PS50956"/>
    </source>
</evidence>
<dbReference type="InterPro" id="IPR019888">
    <property type="entry name" value="Tscrpt_reg_AsnC-like"/>
</dbReference>
<dbReference type="SUPFAM" id="SSF46785">
    <property type="entry name" value="Winged helix' DNA-binding domain"/>
    <property type="match status" value="1"/>
</dbReference>
<dbReference type="Pfam" id="PF13404">
    <property type="entry name" value="HTH_AsnC-type"/>
    <property type="match status" value="1"/>
</dbReference>
<dbReference type="PROSITE" id="PS50956">
    <property type="entry name" value="HTH_ASNC_2"/>
    <property type="match status" value="1"/>
</dbReference>
<sequence length="160" mass="16985">MTNPTSGIDSVDARILLALDADPTASVLALSHTLGLARNTVHARLKRLENQGTLGAFSRRVDLAALGYRLTAFVEISITQPSAGDAYLAMAAIPEVVEVHSTAGDADLIAKVVARDTDDLHRITTALFAIPGILRTSTAISLKELIPFRASALLERLARS</sequence>
<evidence type="ECO:0000313" key="5">
    <source>
        <dbReference type="EMBL" id="NIH57185.1"/>
    </source>
</evidence>
<feature type="domain" description="HTH asnC-type" evidence="4">
    <location>
        <begin position="8"/>
        <end position="69"/>
    </location>
</feature>
<dbReference type="EMBL" id="JAAMOZ010000001">
    <property type="protein sequence ID" value="NIH57185.1"/>
    <property type="molecule type" value="Genomic_DNA"/>
</dbReference>
<dbReference type="PANTHER" id="PTHR30154">
    <property type="entry name" value="LEUCINE-RESPONSIVE REGULATORY PROTEIN"/>
    <property type="match status" value="1"/>
</dbReference>
<dbReference type="Gene3D" id="3.30.70.920">
    <property type="match status" value="1"/>
</dbReference>
<keyword evidence="1" id="KW-0805">Transcription regulation</keyword>
<dbReference type="InterPro" id="IPR019887">
    <property type="entry name" value="Tscrpt_reg_AsnC/Lrp_C"/>
</dbReference>
<keyword evidence="3" id="KW-0804">Transcription</keyword>
<dbReference type="SMART" id="SM00344">
    <property type="entry name" value="HTH_ASNC"/>
    <property type="match status" value="1"/>
</dbReference>
<dbReference type="InterPro" id="IPR011008">
    <property type="entry name" value="Dimeric_a/b-barrel"/>
</dbReference>
<dbReference type="SUPFAM" id="SSF54909">
    <property type="entry name" value="Dimeric alpha+beta barrel"/>
    <property type="match status" value="1"/>
</dbReference>
<keyword evidence="5" id="KW-0418">Kinase</keyword>
<protein>
    <submittedName>
        <fullName evidence="5">DNA-binding Lrp family transcriptional regulator</fullName>
    </submittedName>
</protein>
<evidence type="ECO:0000313" key="6">
    <source>
        <dbReference type="Proteomes" id="UP000749311"/>
    </source>
</evidence>
<dbReference type="InterPro" id="IPR036390">
    <property type="entry name" value="WH_DNA-bd_sf"/>
</dbReference>